<name>M7MXY4_9MICC</name>
<dbReference type="Proteomes" id="UP000012015">
    <property type="component" value="Unassembled WGS sequence"/>
</dbReference>
<dbReference type="AlphaFoldDB" id="M7MXY4"/>
<keyword evidence="2" id="KW-1185">Reference proteome</keyword>
<dbReference type="EMBL" id="AOCK01000002">
    <property type="protein sequence ID" value="EMQ99805.1"/>
    <property type="molecule type" value="Genomic_DNA"/>
</dbReference>
<reference evidence="1 2" key="1">
    <citation type="journal article" date="2013" name="Genome Announc.">
        <title>Draft Genome Sequence of Arthrobacter gangotriensis Strain Lz1yT, Isolated from a Penguin Rookery Soil Sample Collected in Antarctica, near the Indian Station Dakshin Gangotri.</title>
        <authorList>
            <person name="Shivaji S."/>
            <person name="Ara S."/>
            <person name="Bandi S."/>
            <person name="Singh A."/>
            <person name="Kumar Pinnaka A."/>
        </authorList>
    </citation>
    <scope>NUCLEOTIDE SEQUENCE [LARGE SCALE GENOMIC DNA]</scope>
    <source>
        <strain evidence="1 2">Lz1y</strain>
    </source>
</reference>
<gene>
    <name evidence="1" type="ORF">ADIAG_00908</name>
</gene>
<protein>
    <submittedName>
        <fullName evidence="1">Uncharacterized protein</fullName>
    </submittedName>
</protein>
<dbReference type="STRING" id="1276920.ADIAG_00908"/>
<evidence type="ECO:0000313" key="2">
    <source>
        <dbReference type="Proteomes" id="UP000012015"/>
    </source>
</evidence>
<proteinExistence type="predicted"/>
<accession>M7MXY4</accession>
<evidence type="ECO:0000313" key="1">
    <source>
        <dbReference type="EMBL" id="EMQ99805.1"/>
    </source>
</evidence>
<comment type="caution">
    <text evidence="1">The sequence shown here is derived from an EMBL/GenBank/DDBJ whole genome shotgun (WGS) entry which is preliminary data.</text>
</comment>
<sequence>MMRHSLLSHLPSFLSPVRFLKESLSRNTSASESVRSLQTALVPIRLPWANDSISIE</sequence>
<organism evidence="1 2">
    <name type="scientific">Paeniglutamicibacter gangotriensis Lz1y</name>
    <dbReference type="NCBI Taxonomy" id="1276920"/>
    <lineage>
        <taxon>Bacteria</taxon>
        <taxon>Bacillati</taxon>
        <taxon>Actinomycetota</taxon>
        <taxon>Actinomycetes</taxon>
        <taxon>Micrococcales</taxon>
        <taxon>Micrococcaceae</taxon>
        <taxon>Paeniglutamicibacter</taxon>
    </lineage>
</organism>